<reference evidence="2" key="1">
    <citation type="journal article" date="2014" name="Genome Biol.">
        <title>Transcriptome and methylome profiling reveals relics of genome dominance in the mesopolyploid Brassica oleracea.</title>
        <authorList>
            <person name="Parkin I.A."/>
            <person name="Koh C."/>
            <person name="Tang H."/>
            <person name="Robinson S.J."/>
            <person name="Kagale S."/>
            <person name="Clarke W.E."/>
            <person name="Town C.D."/>
            <person name="Nixon J."/>
            <person name="Krishnakumar V."/>
            <person name="Bidwell S.L."/>
            <person name="Denoeud F."/>
            <person name="Belcram H."/>
            <person name="Links M.G."/>
            <person name="Just J."/>
            <person name="Clarke C."/>
            <person name="Bender T."/>
            <person name="Huebert T."/>
            <person name="Mason A.S."/>
            <person name="Pires J.C."/>
            <person name="Barker G."/>
            <person name="Moore J."/>
            <person name="Walley P.G."/>
            <person name="Manoli S."/>
            <person name="Batley J."/>
            <person name="Edwards D."/>
            <person name="Nelson M.N."/>
            <person name="Wang X."/>
            <person name="Paterson A.H."/>
            <person name="King G."/>
            <person name="Bancroft I."/>
            <person name="Chalhoub B."/>
            <person name="Sharpe A.G."/>
        </authorList>
    </citation>
    <scope>NUCLEOTIDE SEQUENCE [LARGE SCALE GENOMIC DNA]</scope>
    <source>
        <strain evidence="2">cv. TO1000</strain>
    </source>
</reference>
<proteinExistence type="predicted"/>
<dbReference type="HOGENOM" id="CLU_033858_3_1_1"/>
<feature type="compositionally biased region" description="Polar residues" evidence="1">
    <location>
        <begin position="93"/>
        <end position="102"/>
    </location>
</feature>
<dbReference type="AlphaFoldDB" id="A0A0D2ZYE3"/>
<dbReference type="Gramene" id="Bo08623s010.1">
    <property type="protein sequence ID" value="Bo08623s010.1"/>
    <property type="gene ID" value="Bo08623s010"/>
</dbReference>
<organism evidence="2 3">
    <name type="scientific">Brassica oleracea var. oleracea</name>
    <dbReference type="NCBI Taxonomy" id="109376"/>
    <lineage>
        <taxon>Eukaryota</taxon>
        <taxon>Viridiplantae</taxon>
        <taxon>Streptophyta</taxon>
        <taxon>Embryophyta</taxon>
        <taxon>Tracheophyta</taxon>
        <taxon>Spermatophyta</taxon>
        <taxon>Magnoliopsida</taxon>
        <taxon>eudicotyledons</taxon>
        <taxon>Gunneridae</taxon>
        <taxon>Pentapetalae</taxon>
        <taxon>rosids</taxon>
        <taxon>malvids</taxon>
        <taxon>Brassicales</taxon>
        <taxon>Brassicaceae</taxon>
        <taxon>Brassiceae</taxon>
        <taxon>Brassica</taxon>
    </lineage>
</organism>
<dbReference type="Proteomes" id="UP000032141">
    <property type="component" value="Unassembled WGS sequence"/>
</dbReference>
<name>A0A0D2ZYE3_BRAOL</name>
<evidence type="ECO:0000313" key="2">
    <source>
        <dbReference type="EnsemblPlants" id="Bo08623s010.1"/>
    </source>
</evidence>
<sequence length="102" mass="11042">MTHASPDGVAPRKKGRTVGIGSINEVARATSSYYSRRDQDNDRMQARMDTQQQRLDSLEGLLDVMAVGNPTLQRALAERRATLGMSQPDPEAGTSTDPNPSA</sequence>
<reference evidence="2" key="2">
    <citation type="submission" date="2015-06" db="UniProtKB">
        <authorList>
            <consortium name="EnsemblPlants"/>
        </authorList>
    </citation>
    <scope>IDENTIFICATION</scope>
</reference>
<accession>A0A0D2ZYE3</accession>
<evidence type="ECO:0000256" key="1">
    <source>
        <dbReference type="SAM" id="MobiDB-lite"/>
    </source>
</evidence>
<feature type="region of interest" description="Disordered" evidence="1">
    <location>
        <begin position="1"/>
        <end position="23"/>
    </location>
</feature>
<evidence type="ECO:0000313" key="3">
    <source>
        <dbReference type="Proteomes" id="UP000032141"/>
    </source>
</evidence>
<keyword evidence="3" id="KW-1185">Reference proteome</keyword>
<dbReference type="EnsemblPlants" id="Bo08623s010.1">
    <property type="protein sequence ID" value="Bo08623s010.1"/>
    <property type="gene ID" value="Bo08623s010"/>
</dbReference>
<protein>
    <submittedName>
        <fullName evidence="2">Uncharacterized protein</fullName>
    </submittedName>
</protein>
<feature type="region of interest" description="Disordered" evidence="1">
    <location>
        <begin position="80"/>
        <end position="102"/>
    </location>
</feature>